<dbReference type="InterPro" id="IPR038713">
    <property type="entry name" value="Terminase_Gp1_N_sf"/>
</dbReference>
<dbReference type="eggNOG" id="COG3728">
    <property type="taxonomic scope" value="Bacteria"/>
</dbReference>
<dbReference type="OrthoDB" id="7358785at2"/>
<dbReference type="PANTHER" id="PTHR41328:SF2">
    <property type="entry name" value="TERMINASE SMALL SUBUNIT"/>
    <property type="match status" value="1"/>
</dbReference>
<keyword evidence="1" id="KW-1188">Viral release from host cell</keyword>
<dbReference type="RefSeq" id="WP_023053252.1">
    <property type="nucleotide sequence ID" value="NZ_AWXA01000015.1"/>
</dbReference>
<evidence type="ECO:0000313" key="4">
    <source>
        <dbReference type="Proteomes" id="UP000017090"/>
    </source>
</evidence>
<dbReference type="AlphaFoldDB" id="U7UNC5"/>
<evidence type="ECO:0000256" key="1">
    <source>
        <dbReference type="ARBA" id="ARBA00022612"/>
    </source>
</evidence>
<protein>
    <submittedName>
        <fullName evidence="3">Terminase small subunit family protein</fullName>
    </submittedName>
</protein>
<keyword evidence="4" id="KW-1185">Reference proteome</keyword>
<dbReference type="Gene3D" id="6.10.140.2160">
    <property type="match status" value="1"/>
</dbReference>
<dbReference type="InterPro" id="IPR005335">
    <property type="entry name" value="Terminase_ssu"/>
</dbReference>
<comment type="caution">
    <text evidence="3">The sequence shown here is derived from an EMBL/GenBank/DDBJ whole genome shotgun (WGS) entry which is preliminary data.</text>
</comment>
<dbReference type="Proteomes" id="UP000017090">
    <property type="component" value="Unassembled WGS sequence"/>
</dbReference>
<sequence>MPLTEKQRRFVDYYIETGNASEAARRAGYKFENADVMGRENLRKPTVKAAIAERLKVLEDARIAKADEVLEFLTATLRGQVPEPHVVVEGTGEGCSKARILETAPSVRDRIEAG</sequence>
<keyword evidence="2" id="KW-0231">Viral genome packaging</keyword>
<dbReference type="PANTHER" id="PTHR41328">
    <property type="entry name" value="TERMINASE SMALL SUBUNIT-RELATED"/>
    <property type="match status" value="1"/>
</dbReference>
<feature type="non-terminal residue" evidence="3">
    <location>
        <position position="114"/>
    </location>
</feature>
<dbReference type="GO" id="GO:0051276">
    <property type="term" value="P:chromosome organization"/>
    <property type="evidence" value="ECO:0007669"/>
    <property type="project" value="InterPro"/>
</dbReference>
<dbReference type="Gene3D" id="1.10.10.1400">
    <property type="entry name" value="Terminase, small subunit, N-terminal DNA-binding domain, HTH motif"/>
    <property type="match status" value="1"/>
</dbReference>
<dbReference type="EMBL" id="AWXA01000015">
    <property type="protein sequence ID" value="ERT60766.1"/>
    <property type="molecule type" value="Genomic_DNA"/>
</dbReference>
<evidence type="ECO:0000256" key="2">
    <source>
        <dbReference type="ARBA" id="ARBA00023219"/>
    </source>
</evidence>
<evidence type="ECO:0000313" key="3">
    <source>
        <dbReference type="EMBL" id="ERT60766.1"/>
    </source>
</evidence>
<dbReference type="Pfam" id="PF03592">
    <property type="entry name" value="Terminase_2"/>
    <property type="match status" value="1"/>
</dbReference>
<organism evidence="3 4">
    <name type="scientific">Megasphaera vaginalis</name>
    <name type="common">ex Srinivasan et al. 2021</name>
    <dbReference type="NCBI Taxonomy" id="1111454"/>
    <lineage>
        <taxon>Bacteria</taxon>
        <taxon>Bacillati</taxon>
        <taxon>Bacillota</taxon>
        <taxon>Negativicutes</taxon>
        <taxon>Veillonellales</taxon>
        <taxon>Veillonellaceae</taxon>
        <taxon>Megasphaera</taxon>
    </lineage>
</organism>
<name>U7UNC5_9FIRM</name>
<dbReference type="InterPro" id="IPR052404">
    <property type="entry name" value="SPP1-like_terminase"/>
</dbReference>
<dbReference type="STRING" id="1111454.HMPREF1250_0268"/>
<accession>U7UNC5</accession>
<gene>
    <name evidence="3" type="ORF">HMPREF1250_0268</name>
</gene>
<reference evidence="3 4" key="1">
    <citation type="submission" date="2013-09" db="EMBL/GenBank/DDBJ databases">
        <authorList>
            <person name="Durkin A.S."/>
            <person name="Haft D.R."/>
            <person name="McCorrison J."/>
            <person name="Torralba M."/>
            <person name="Gillis M."/>
            <person name="Haft D.H."/>
            <person name="Methe B."/>
            <person name="Sutton G."/>
            <person name="Nelson K.E."/>
        </authorList>
    </citation>
    <scope>NUCLEOTIDE SEQUENCE [LARGE SCALE GENOMIC DNA]</scope>
    <source>
        <strain evidence="3 4">BV3C16-1</strain>
    </source>
</reference>
<proteinExistence type="predicted"/>